<keyword evidence="1" id="KW-0732">Signal</keyword>
<dbReference type="AlphaFoldDB" id="A0AAU7JAQ8"/>
<reference evidence="2" key="1">
    <citation type="submission" date="2024-05" db="EMBL/GenBank/DDBJ databases">
        <authorList>
            <person name="Kim S."/>
            <person name="Heo J."/>
            <person name="Choi H."/>
            <person name="Choi Y."/>
            <person name="Kwon S.-W."/>
            <person name="Kim Y."/>
        </authorList>
    </citation>
    <scope>NUCLEOTIDE SEQUENCE</scope>
    <source>
        <strain evidence="2">KACC 23698</strain>
    </source>
</reference>
<name>A0AAU7JAQ8_9HYPH</name>
<protein>
    <submittedName>
        <fullName evidence="2">Uncharacterized protein</fullName>
    </submittedName>
</protein>
<organism evidence="2">
    <name type="scientific">Alsobacter sp. KACC 23698</name>
    <dbReference type="NCBI Taxonomy" id="3149229"/>
    <lineage>
        <taxon>Bacteria</taxon>
        <taxon>Pseudomonadati</taxon>
        <taxon>Pseudomonadota</taxon>
        <taxon>Alphaproteobacteria</taxon>
        <taxon>Hyphomicrobiales</taxon>
        <taxon>Alsobacteraceae</taxon>
        <taxon>Alsobacter</taxon>
    </lineage>
</organism>
<dbReference type="EMBL" id="CP157484">
    <property type="protein sequence ID" value="XBO37368.1"/>
    <property type="molecule type" value="Genomic_DNA"/>
</dbReference>
<feature type="chain" id="PRO_5043862628" evidence="1">
    <location>
        <begin position="21"/>
        <end position="84"/>
    </location>
</feature>
<evidence type="ECO:0000256" key="1">
    <source>
        <dbReference type="SAM" id="SignalP"/>
    </source>
</evidence>
<feature type="signal peptide" evidence="1">
    <location>
        <begin position="1"/>
        <end position="20"/>
    </location>
</feature>
<dbReference type="RefSeq" id="WP_406854188.1">
    <property type="nucleotide sequence ID" value="NZ_CP157484.1"/>
</dbReference>
<gene>
    <name evidence="2" type="ORF">ABEG18_16730</name>
</gene>
<sequence length="84" mass="9357">MKTVAIAIALGLLGSSAAMAQSVTIDTGGHRGWDRGRHEGFRMHRDRDVSVRRVETGSVGCRTTTIRKRNFDGDMVVKRIRRCD</sequence>
<evidence type="ECO:0000313" key="2">
    <source>
        <dbReference type="EMBL" id="XBO37368.1"/>
    </source>
</evidence>
<accession>A0AAU7JAQ8</accession>
<proteinExistence type="predicted"/>